<organism evidence="2 3">
    <name type="scientific">Pedobacter ginsengiterrae</name>
    <dbReference type="NCBI Taxonomy" id="871696"/>
    <lineage>
        <taxon>Bacteria</taxon>
        <taxon>Pseudomonadati</taxon>
        <taxon>Bacteroidota</taxon>
        <taxon>Sphingobacteriia</taxon>
        <taxon>Sphingobacteriales</taxon>
        <taxon>Sphingobacteriaceae</taxon>
        <taxon>Pedobacter</taxon>
    </lineage>
</organism>
<dbReference type="EMBL" id="BAABAK010000003">
    <property type="protein sequence ID" value="GAA3953794.1"/>
    <property type="molecule type" value="Genomic_DNA"/>
</dbReference>
<keyword evidence="1" id="KW-0472">Membrane</keyword>
<accession>A0ABP7NV74</accession>
<sequence>MDKELIDQIKDNLHAHEEAYTPGAWERFAVQEEKKKRGFIYWPLWSAAAIILIAGGLFFFRNEEQNQTKIVVNKPIKATENSKATIQENKPKPVNTENKVSKSNLLTHEKAIVPNNYGSNQLASVSPIEKTNLTEINASNLPYAQVENTSSAVVLIDLKNQPTLLNTIKSERIAQNLSGKNIEFVPEKKKPSSAKITFEQILAADSHNNKFAKTEKDKSADKWEPGVFVAPAMGNDNKVNMNYGFSLSYSLAKKLSISSGIAYTALSGKNDLSNVYSGAMNSPASSQSLSTDSKSLESVDARVRGINIPLELKYNISDKIYTGIGVSALAILNNRQENNYIVSQTQNTTVVNSMGFSEQKMLVVTGRVSEAQKESVAAPDKYLGFYNFSLGYKQKISPKKNIAVEPFLRVPMKNFSKDNLNLTNGGLRLKLDF</sequence>
<gene>
    <name evidence="2" type="ORF">GCM10022246_04780</name>
</gene>
<keyword evidence="1" id="KW-1133">Transmembrane helix</keyword>
<protein>
    <recommendedName>
        <fullName evidence="4">Outer membrane protein beta-barrel domain-containing protein</fullName>
    </recommendedName>
</protein>
<keyword evidence="1" id="KW-0812">Transmembrane</keyword>
<feature type="transmembrane region" description="Helical" evidence="1">
    <location>
        <begin position="39"/>
        <end position="60"/>
    </location>
</feature>
<reference evidence="3" key="1">
    <citation type="journal article" date="2019" name="Int. J. Syst. Evol. Microbiol.">
        <title>The Global Catalogue of Microorganisms (GCM) 10K type strain sequencing project: providing services to taxonomists for standard genome sequencing and annotation.</title>
        <authorList>
            <consortium name="The Broad Institute Genomics Platform"/>
            <consortium name="The Broad Institute Genome Sequencing Center for Infectious Disease"/>
            <person name="Wu L."/>
            <person name="Ma J."/>
        </authorList>
    </citation>
    <scope>NUCLEOTIDE SEQUENCE [LARGE SCALE GENOMIC DNA]</scope>
    <source>
        <strain evidence="3">JCM 17338</strain>
    </source>
</reference>
<proteinExistence type="predicted"/>
<dbReference type="Proteomes" id="UP001501081">
    <property type="component" value="Unassembled WGS sequence"/>
</dbReference>
<evidence type="ECO:0008006" key="4">
    <source>
        <dbReference type="Google" id="ProtNLM"/>
    </source>
</evidence>
<dbReference type="RefSeq" id="WP_344764637.1">
    <property type="nucleotide sequence ID" value="NZ_BAABAK010000003.1"/>
</dbReference>
<evidence type="ECO:0000256" key="1">
    <source>
        <dbReference type="SAM" id="Phobius"/>
    </source>
</evidence>
<evidence type="ECO:0000313" key="3">
    <source>
        <dbReference type="Proteomes" id="UP001501081"/>
    </source>
</evidence>
<evidence type="ECO:0000313" key="2">
    <source>
        <dbReference type="EMBL" id="GAA3953794.1"/>
    </source>
</evidence>
<name>A0ABP7NV74_9SPHI</name>
<comment type="caution">
    <text evidence="2">The sequence shown here is derived from an EMBL/GenBank/DDBJ whole genome shotgun (WGS) entry which is preliminary data.</text>
</comment>
<keyword evidence="3" id="KW-1185">Reference proteome</keyword>